<dbReference type="InterPro" id="IPR051312">
    <property type="entry name" value="Diverse_Substr_Oxidored"/>
</dbReference>
<organism evidence="5 6">
    <name type="scientific">Kutzneria chonburiensis</name>
    <dbReference type="NCBI Taxonomy" id="1483604"/>
    <lineage>
        <taxon>Bacteria</taxon>
        <taxon>Bacillati</taxon>
        <taxon>Actinomycetota</taxon>
        <taxon>Actinomycetes</taxon>
        <taxon>Pseudonocardiales</taxon>
        <taxon>Pseudonocardiaceae</taxon>
        <taxon>Kutzneria</taxon>
    </lineage>
</organism>
<dbReference type="RefSeq" id="WP_273940678.1">
    <property type="nucleotide sequence ID" value="NZ_CP097263.1"/>
</dbReference>
<dbReference type="PANTHER" id="PTHR42659">
    <property type="entry name" value="XANTHINE DEHYDROGENASE SUBUNIT C-RELATED"/>
    <property type="match status" value="1"/>
</dbReference>
<dbReference type="InterPro" id="IPR016169">
    <property type="entry name" value="FAD-bd_PCMH_sub2"/>
</dbReference>
<dbReference type="PANTHER" id="PTHR42659:SF2">
    <property type="entry name" value="XANTHINE DEHYDROGENASE SUBUNIT C-RELATED"/>
    <property type="match status" value="1"/>
</dbReference>
<evidence type="ECO:0000256" key="3">
    <source>
        <dbReference type="ARBA" id="ARBA00023002"/>
    </source>
</evidence>
<dbReference type="InterPro" id="IPR002346">
    <property type="entry name" value="Mopterin_DH_FAD-bd"/>
</dbReference>
<keyword evidence="2" id="KW-0274">FAD</keyword>
<keyword evidence="6" id="KW-1185">Reference proteome</keyword>
<dbReference type="InterPro" id="IPR036318">
    <property type="entry name" value="FAD-bd_PCMH-like_sf"/>
</dbReference>
<sequence length="294" mass="30303">MHASSFCFHAPENVPAAVTALAQATDPAVLAGGQSLVPLLRTRRRQPDLVVDIGRIAELTGVRVGARGLVAGAAARQADVLAAADGLLAAALGSVGTMLTRRRGTIGGIVAHGDPGLQLAAVAAISDIDVTITGPGGPRTLAAAAFFTGQPLRHGELVTSITFAREPEDQGWGFARVAHRHTGPQLAGVAARVALDLDGRCRTARIAAYTLGHPGGELLDAAHVLVDARPDESTVDLAARAAASAVRPVSDATATADYRRHAVEVLTRRALHQALNTVRNGGTTTDGFIRRPLP</sequence>
<dbReference type="InterPro" id="IPR016166">
    <property type="entry name" value="FAD-bd_PCMH"/>
</dbReference>
<dbReference type="Pfam" id="PF03450">
    <property type="entry name" value="CO_deh_flav_C"/>
    <property type="match status" value="1"/>
</dbReference>
<comment type="caution">
    <text evidence="5">The sequence shown here is derived from an EMBL/GenBank/DDBJ whole genome shotgun (WGS) entry which is preliminary data.</text>
</comment>
<evidence type="ECO:0000313" key="6">
    <source>
        <dbReference type="Proteomes" id="UP001589810"/>
    </source>
</evidence>
<protein>
    <submittedName>
        <fullName evidence="5">FAD binding domain-containing protein</fullName>
    </submittedName>
</protein>
<proteinExistence type="predicted"/>
<dbReference type="SMART" id="SM01092">
    <property type="entry name" value="CO_deh_flav_C"/>
    <property type="match status" value="1"/>
</dbReference>
<evidence type="ECO:0000256" key="1">
    <source>
        <dbReference type="ARBA" id="ARBA00022630"/>
    </source>
</evidence>
<dbReference type="Gene3D" id="3.30.43.10">
    <property type="entry name" value="Uridine Diphospho-n-acetylenolpyruvylglucosamine Reductase, domain 2"/>
    <property type="match status" value="1"/>
</dbReference>
<dbReference type="InterPro" id="IPR005107">
    <property type="entry name" value="CO_DH_flav_C"/>
</dbReference>
<feature type="domain" description="FAD-binding PCMH-type" evidence="4">
    <location>
        <begin position="1"/>
        <end position="168"/>
    </location>
</feature>
<evidence type="ECO:0000313" key="5">
    <source>
        <dbReference type="EMBL" id="MFC0543442.1"/>
    </source>
</evidence>
<dbReference type="Gene3D" id="3.30.465.10">
    <property type="match status" value="1"/>
</dbReference>
<evidence type="ECO:0000256" key="2">
    <source>
        <dbReference type="ARBA" id="ARBA00022827"/>
    </source>
</evidence>
<name>A0ABV6MT54_9PSEU</name>
<dbReference type="InterPro" id="IPR036683">
    <property type="entry name" value="CO_DH_flav_C_dom_sf"/>
</dbReference>
<dbReference type="SUPFAM" id="SSF55447">
    <property type="entry name" value="CO dehydrogenase flavoprotein C-terminal domain-like"/>
    <property type="match status" value="1"/>
</dbReference>
<reference evidence="5 6" key="1">
    <citation type="submission" date="2024-09" db="EMBL/GenBank/DDBJ databases">
        <authorList>
            <person name="Sun Q."/>
            <person name="Mori K."/>
        </authorList>
    </citation>
    <scope>NUCLEOTIDE SEQUENCE [LARGE SCALE GENOMIC DNA]</scope>
    <source>
        <strain evidence="5 6">TBRC 1432</strain>
    </source>
</reference>
<dbReference type="Pfam" id="PF00941">
    <property type="entry name" value="FAD_binding_5"/>
    <property type="match status" value="1"/>
</dbReference>
<accession>A0ABV6MT54</accession>
<keyword evidence="3" id="KW-0560">Oxidoreductase</keyword>
<evidence type="ECO:0000259" key="4">
    <source>
        <dbReference type="PROSITE" id="PS51387"/>
    </source>
</evidence>
<gene>
    <name evidence="5" type="ORF">ACFFH7_18215</name>
</gene>
<dbReference type="PROSITE" id="PS51387">
    <property type="entry name" value="FAD_PCMH"/>
    <property type="match status" value="1"/>
</dbReference>
<dbReference type="EMBL" id="JBHLUD010000005">
    <property type="protein sequence ID" value="MFC0543442.1"/>
    <property type="molecule type" value="Genomic_DNA"/>
</dbReference>
<dbReference type="Gene3D" id="3.30.390.50">
    <property type="entry name" value="CO dehydrogenase flavoprotein, C-terminal domain"/>
    <property type="match status" value="1"/>
</dbReference>
<dbReference type="Proteomes" id="UP001589810">
    <property type="component" value="Unassembled WGS sequence"/>
</dbReference>
<dbReference type="SUPFAM" id="SSF56176">
    <property type="entry name" value="FAD-binding/transporter-associated domain-like"/>
    <property type="match status" value="1"/>
</dbReference>
<dbReference type="InterPro" id="IPR016167">
    <property type="entry name" value="FAD-bd_PCMH_sub1"/>
</dbReference>
<keyword evidence="1" id="KW-0285">Flavoprotein</keyword>